<dbReference type="AlphaFoldDB" id="A0AAV4B694"/>
<accession>A0AAV4B694</accession>
<evidence type="ECO:0000313" key="2">
    <source>
        <dbReference type="Proteomes" id="UP000735302"/>
    </source>
</evidence>
<evidence type="ECO:0000313" key="1">
    <source>
        <dbReference type="EMBL" id="GFO13889.1"/>
    </source>
</evidence>
<proteinExistence type="predicted"/>
<dbReference type="Proteomes" id="UP000735302">
    <property type="component" value="Unassembled WGS sequence"/>
</dbReference>
<name>A0AAV4B694_9GAST</name>
<evidence type="ECO:0008006" key="3">
    <source>
        <dbReference type="Google" id="ProtNLM"/>
    </source>
</evidence>
<keyword evidence="2" id="KW-1185">Reference proteome</keyword>
<reference evidence="1 2" key="1">
    <citation type="journal article" date="2021" name="Elife">
        <title>Chloroplast acquisition without the gene transfer in kleptoplastic sea slugs, Plakobranchus ocellatus.</title>
        <authorList>
            <person name="Maeda T."/>
            <person name="Takahashi S."/>
            <person name="Yoshida T."/>
            <person name="Shimamura S."/>
            <person name="Takaki Y."/>
            <person name="Nagai Y."/>
            <person name="Toyoda A."/>
            <person name="Suzuki Y."/>
            <person name="Arimoto A."/>
            <person name="Ishii H."/>
            <person name="Satoh N."/>
            <person name="Nishiyama T."/>
            <person name="Hasebe M."/>
            <person name="Maruyama T."/>
            <person name="Minagawa J."/>
            <person name="Obokata J."/>
            <person name="Shigenobu S."/>
        </authorList>
    </citation>
    <scope>NUCLEOTIDE SEQUENCE [LARGE SCALE GENOMIC DNA]</scope>
</reference>
<organism evidence="1 2">
    <name type="scientific">Plakobranchus ocellatus</name>
    <dbReference type="NCBI Taxonomy" id="259542"/>
    <lineage>
        <taxon>Eukaryota</taxon>
        <taxon>Metazoa</taxon>
        <taxon>Spiralia</taxon>
        <taxon>Lophotrochozoa</taxon>
        <taxon>Mollusca</taxon>
        <taxon>Gastropoda</taxon>
        <taxon>Heterobranchia</taxon>
        <taxon>Euthyneura</taxon>
        <taxon>Panpulmonata</taxon>
        <taxon>Sacoglossa</taxon>
        <taxon>Placobranchoidea</taxon>
        <taxon>Plakobranchidae</taxon>
        <taxon>Plakobranchus</taxon>
    </lineage>
</organism>
<sequence>MSLETGPRVFWPSLLALTTMAYRQAKRSLPVNFGTPLSRPRLLGLPPCSGSLTATKDFAVCLGSPRQGQDGMLELNALLPLTTLRRF</sequence>
<dbReference type="EMBL" id="BLXT01004515">
    <property type="protein sequence ID" value="GFO13889.1"/>
    <property type="molecule type" value="Genomic_DNA"/>
</dbReference>
<protein>
    <recommendedName>
        <fullName evidence="3">Secreted protein</fullName>
    </recommendedName>
</protein>
<gene>
    <name evidence="1" type="ORF">PoB_004039400</name>
</gene>
<comment type="caution">
    <text evidence="1">The sequence shown here is derived from an EMBL/GenBank/DDBJ whole genome shotgun (WGS) entry which is preliminary data.</text>
</comment>